<dbReference type="Proteomes" id="UP000292459">
    <property type="component" value="Unassembled WGS sequence"/>
</dbReference>
<feature type="transmembrane region" description="Helical" evidence="1">
    <location>
        <begin position="54"/>
        <end position="76"/>
    </location>
</feature>
<evidence type="ECO:0000313" key="2">
    <source>
        <dbReference type="EMBL" id="RZM79017.1"/>
    </source>
</evidence>
<keyword evidence="1" id="KW-0812">Transmembrane</keyword>
<comment type="caution">
    <text evidence="2">The sequence shown here is derived from an EMBL/GenBank/DDBJ whole genome shotgun (WGS) entry which is preliminary data.</text>
</comment>
<dbReference type="AlphaFoldDB" id="A0A4Q7E891"/>
<sequence>MEQMLALRRRWLKRWWLITLALWASVGVVSIWSLRRTWQQLADYFTWAALRYGLAFNRLAAIGLGLCLGLTVALLVKQARFLLFGLTAAERQDLIKALNKRQT</sequence>
<evidence type="ECO:0000256" key="1">
    <source>
        <dbReference type="SAM" id="Phobius"/>
    </source>
</evidence>
<feature type="transmembrane region" description="Helical" evidence="1">
    <location>
        <begin position="15"/>
        <end position="34"/>
    </location>
</feature>
<name>A0A4Q7E891_9CYAN</name>
<evidence type="ECO:0000313" key="3">
    <source>
        <dbReference type="Proteomes" id="UP000292459"/>
    </source>
</evidence>
<keyword evidence="1" id="KW-1133">Transmembrane helix</keyword>
<accession>A0A4Q7E891</accession>
<organism evidence="2 3">
    <name type="scientific">Leptolyngbya iicbica LK</name>
    <dbReference type="NCBI Taxonomy" id="2294035"/>
    <lineage>
        <taxon>Bacteria</taxon>
        <taxon>Bacillati</taxon>
        <taxon>Cyanobacteriota</taxon>
        <taxon>Cyanophyceae</taxon>
        <taxon>Leptolyngbyales</taxon>
        <taxon>Leptolyngbyaceae</taxon>
        <taxon>Leptolyngbya group</taxon>
        <taxon>Leptolyngbya</taxon>
        <taxon>Leptolyngbya iicbica</taxon>
    </lineage>
</organism>
<proteinExistence type="predicted"/>
<protein>
    <submittedName>
        <fullName evidence="2">Uncharacterized protein</fullName>
    </submittedName>
</protein>
<reference evidence="2 3" key="1">
    <citation type="submission" date="2018-11" db="EMBL/GenBank/DDBJ databases">
        <title>Whole genome sequencing of an environmental sample.</title>
        <authorList>
            <person name="Sarangi A.N."/>
            <person name="Singh D."/>
            <person name="Tripathy S."/>
        </authorList>
    </citation>
    <scope>NUCLEOTIDE SEQUENCE [LARGE SCALE GENOMIC DNA]</scope>
    <source>
        <strain evidence="2 3">Lakshadweep</strain>
    </source>
</reference>
<dbReference type="OrthoDB" id="425848at2"/>
<keyword evidence="1" id="KW-0472">Membrane</keyword>
<gene>
    <name evidence="2" type="ORF">DYY88_09605</name>
</gene>
<dbReference type="EMBL" id="QVFV01000002">
    <property type="protein sequence ID" value="RZM79017.1"/>
    <property type="molecule type" value="Genomic_DNA"/>
</dbReference>
<keyword evidence="3" id="KW-1185">Reference proteome</keyword>